<keyword evidence="2" id="KW-0285">Flavoprotein</keyword>
<feature type="domain" description="Reductase C-terminal" evidence="6">
    <location>
        <begin position="322"/>
        <end position="404"/>
    </location>
</feature>
<dbReference type="Pfam" id="PF14759">
    <property type="entry name" value="Reductase_C"/>
    <property type="match status" value="1"/>
</dbReference>
<evidence type="ECO:0000256" key="1">
    <source>
        <dbReference type="ARBA" id="ARBA00001974"/>
    </source>
</evidence>
<dbReference type="Gene3D" id="3.50.50.60">
    <property type="entry name" value="FAD/NAD(P)-binding domain"/>
    <property type="match status" value="2"/>
</dbReference>
<gene>
    <name evidence="7" type="ORF">SAMN05216271_2982</name>
</gene>
<dbReference type="GO" id="GO:0016651">
    <property type="term" value="F:oxidoreductase activity, acting on NAD(P)H"/>
    <property type="evidence" value="ECO:0007669"/>
    <property type="project" value="TreeGrafter"/>
</dbReference>
<protein>
    <submittedName>
        <fullName evidence="7">NADPH-dependent 2,4-dienoyl-CoA reductase, sulfur reductase</fullName>
    </submittedName>
</protein>
<dbReference type="InterPro" id="IPR050446">
    <property type="entry name" value="FAD-oxidoreductase/Apoptosis"/>
</dbReference>
<keyword evidence="4" id="KW-0560">Oxidoreductase</keyword>
<dbReference type="STRING" id="472181.SAMN05216271_2982"/>
<evidence type="ECO:0000259" key="5">
    <source>
        <dbReference type="Pfam" id="PF07992"/>
    </source>
</evidence>
<dbReference type="PANTHER" id="PTHR43557:SF2">
    <property type="entry name" value="RIESKE DOMAIN-CONTAINING PROTEIN-RELATED"/>
    <property type="match status" value="1"/>
</dbReference>
<comment type="cofactor">
    <cofactor evidence="1">
        <name>FAD</name>
        <dbReference type="ChEBI" id="CHEBI:57692"/>
    </cofactor>
</comment>
<sequence length="411" mass="43809">MSISSVVIVGAGQAGFQVAASLRQGGYTGALTLIGDEPGLPYQRPPLSKAYLLGKIKADNLAFRPATFLSEQNIQLLHTRAVEIDRQNQNVVLANGNSVDYDHLVLATGGHNRLLSIPGDDVEGVYGIKTLADADALSPRMSAASNVVVVGCGFIGLEFAAVAAALGKSVQLVDRGDRLMARAISHEMSALFLDAHQGWGVKFHFNQGVSRITHANGKVTGVVKENGEELPADLVVYGIGIIPNITLAAEAGLEIDNGIKVDANLLTNDPHISAIGDVACFPCIHNNGEHTRIESVPNAMDQARSVAARLLGKPSPFIATPWFWTDQGNLKLQIVGLSTGFDTTVTLGDPSSQQFSVLCFRKDHLVAVESCNRPSDHMAGKKLLSRPAELTISEARTPGFDLKAWEIAHRT</sequence>
<dbReference type="Pfam" id="PF07992">
    <property type="entry name" value="Pyr_redox_2"/>
    <property type="match status" value="1"/>
</dbReference>
<dbReference type="Gene3D" id="3.30.390.30">
    <property type="match status" value="1"/>
</dbReference>
<evidence type="ECO:0000313" key="7">
    <source>
        <dbReference type="EMBL" id="SDS87889.1"/>
    </source>
</evidence>
<dbReference type="OrthoDB" id="9800167at2"/>
<evidence type="ECO:0000256" key="2">
    <source>
        <dbReference type="ARBA" id="ARBA00022630"/>
    </source>
</evidence>
<dbReference type="SUPFAM" id="SSF51905">
    <property type="entry name" value="FAD/NAD(P)-binding domain"/>
    <property type="match status" value="2"/>
</dbReference>
<evidence type="ECO:0000256" key="4">
    <source>
        <dbReference type="ARBA" id="ARBA00023002"/>
    </source>
</evidence>
<dbReference type="InterPro" id="IPR036188">
    <property type="entry name" value="FAD/NAD-bd_sf"/>
</dbReference>
<dbReference type="InterPro" id="IPR016156">
    <property type="entry name" value="FAD/NAD-linked_Rdtase_dimer_sf"/>
</dbReference>
<dbReference type="RefSeq" id="WP_092287642.1">
    <property type="nucleotide sequence ID" value="NZ_LT629763.1"/>
</dbReference>
<reference evidence="8" key="1">
    <citation type="submission" date="2016-10" db="EMBL/GenBank/DDBJ databases">
        <authorList>
            <person name="Varghese N."/>
            <person name="Submissions S."/>
        </authorList>
    </citation>
    <scope>NUCLEOTIDE SEQUENCE [LARGE SCALE GENOMIC DNA]</scope>
    <source>
        <strain evidence="8">JCM 14963</strain>
    </source>
</reference>
<keyword evidence="3" id="KW-0274">FAD</keyword>
<evidence type="ECO:0000256" key="3">
    <source>
        <dbReference type="ARBA" id="ARBA00022827"/>
    </source>
</evidence>
<dbReference type="GO" id="GO:0005737">
    <property type="term" value="C:cytoplasm"/>
    <property type="evidence" value="ECO:0007669"/>
    <property type="project" value="TreeGrafter"/>
</dbReference>
<proteinExistence type="predicted"/>
<dbReference type="Proteomes" id="UP000243413">
    <property type="component" value="Chromosome I"/>
</dbReference>
<evidence type="ECO:0000313" key="8">
    <source>
        <dbReference type="Proteomes" id="UP000243413"/>
    </source>
</evidence>
<dbReference type="InterPro" id="IPR023753">
    <property type="entry name" value="FAD/NAD-binding_dom"/>
</dbReference>
<dbReference type="PRINTS" id="PR00368">
    <property type="entry name" value="FADPNR"/>
</dbReference>
<dbReference type="PANTHER" id="PTHR43557">
    <property type="entry name" value="APOPTOSIS-INDUCING FACTOR 1"/>
    <property type="match status" value="1"/>
</dbReference>
<feature type="domain" description="FAD/NAD(P)-binding" evidence="5">
    <location>
        <begin position="5"/>
        <end position="303"/>
    </location>
</feature>
<dbReference type="SUPFAM" id="SSF55424">
    <property type="entry name" value="FAD/NAD-linked reductases, dimerisation (C-terminal) domain"/>
    <property type="match status" value="1"/>
</dbReference>
<dbReference type="AlphaFoldDB" id="A0A1H1VV48"/>
<dbReference type="PRINTS" id="PR00411">
    <property type="entry name" value="PNDRDTASEI"/>
</dbReference>
<evidence type="ECO:0000259" key="6">
    <source>
        <dbReference type="Pfam" id="PF14759"/>
    </source>
</evidence>
<organism evidence="7 8">
    <name type="scientific">Halopseudomonas sabulinigri</name>
    <dbReference type="NCBI Taxonomy" id="472181"/>
    <lineage>
        <taxon>Bacteria</taxon>
        <taxon>Pseudomonadati</taxon>
        <taxon>Pseudomonadota</taxon>
        <taxon>Gammaproteobacteria</taxon>
        <taxon>Pseudomonadales</taxon>
        <taxon>Pseudomonadaceae</taxon>
        <taxon>Halopseudomonas</taxon>
    </lineage>
</organism>
<dbReference type="InterPro" id="IPR028202">
    <property type="entry name" value="Reductase_C"/>
</dbReference>
<dbReference type="EMBL" id="LT629763">
    <property type="protein sequence ID" value="SDS87889.1"/>
    <property type="molecule type" value="Genomic_DNA"/>
</dbReference>
<name>A0A1H1VV48_9GAMM</name>
<accession>A0A1H1VV48</accession>